<protein>
    <submittedName>
        <fullName evidence="3">Chemotaxis protein CheW</fullName>
    </submittedName>
</protein>
<dbReference type="SMART" id="SM00260">
    <property type="entry name" value="CheW"/>
    <property type="match status" value="1"/>
</dbReference>
<dbReference type="GO" id="GO:0005829">
    <property type="term" value="C:cytosol"/>
    <property type="evidence" value="ECO:0007669"/>
    <property type="project" value="TreeGrafter"/>
</dbReference>
<dbReference type="GO" id="GO:0006935">
    <property type="term" value="P:chemotaxis"/>
    <property type="evidence" value="ECO:0007669"/>
    <property type="project" value="InterPro"/>
</dbReference>
<sequence length="188" mass="20402">MAIPLKTTSSTTSSPPKQVGSTSQKANSEQFLTFSVSPTQKVMLATRQLVEILNLSLGQITAIADVAPTVMGVCNWRGEVLWVVDLAYLMGFEPIYRSGYTQTNCSVILVRQNASQRESQGIAIGLAVTQVGQMLWCESEQILPAPATIANSGMGKFLRGYWLNETGWLEGSETLLVLNGDALVRAFQ</sequence>
<proteinExistence type="predicted"/>
<gene>
    <name evidence="3" type="ORF">V2H45_04980</name>
</gene>
<dbReference type="RefSeq" id="WP_330482523.1">
    <property type="nucleotide sequence ID" value="NZ_JAZBJZ010000012.1"/>
</dbReference>
<comment type="caution">
    <text evidence="3">The sequence shown here is derived from an EMBL/GenBank/DDBJ whole genome shotgun (WGS) entry which is preliminary data.</text>
</comment>
<dbReference type="AlphaFoldDB" id="A0AAW9Q017"/>
<dbReference type="EMBL" id="JAZBJZ010000012">
    <property type="protein sequence ID" value="MEE3716098.1"/>
    <property type="molecule type" value="Genomic_DNA"/>
</dbReference>
<feature type="compositionally biased region" description="Polar residues" evidence="1">
    <location>
        <begin position="15"/>
        <end position="25"/>
    </location>
</feature>
<dbReference type="Gene3D" id="2.40.50.180">
    <property type="entry name" value="CheA-289, Domain 4"/>
    <property type="match status" value="1"/>
</dbReference>
<dbReference type="PROSITE" id="PS50851">
    <property type="entry name" value="CHEW"/>
    <property type="match status" value="1"/>
</dbReference>
<name>A0AAW9Q017_9CYAN</name>
<dbReference type="Proteomes" id="UP001333818">
    <property type="component" value="Unassembled WGS sequence"/>
</dbReference>
<keyword evidence="4" id="KW-1185">Reference proteome</keyword>
<organism evidence="3 4">
    <name type="scientific">Tumidithrix elongata BACA0141</name>
    <dbReference type="NCBI Taxonomy" id="2716417"/>
    <lineage>
        <taxon>Bacteria</taxon>
        <taxon>Bacillati</taxon>
        <taxon>Cyanobacteriota</taxon>
        <taxon>Cyanophyceae</taxon>
        <taxon>Pseudanabaenales</taxon>
        <taxon>Pseudanabaenaceae</taxon>
        <taxon>Tumidithrix</taxon>
        <taxon>Tumidithrix elongata</taxon>
    </lineage>
</organism>
<dbReference type="PANTHER" id="PTHR22617">
    <property type="entry name" value="CHEMOTAXIS SENSOR HISTIDINE KINASE-RELATED"/>
    <property type="match status" value="1"/>
</dbReference>
<evidence type="ECO:0000259" key="2">
    <source>
        <dbReference type="PROSITE" id="PS50851"/>
    </source>
</evidence>
<dbReference type="InterPro" id="IPR002545">
    <property type="entry name" value="CheW-lke_dom"/>
</dbReference>
<dbReference type="PANTHER" id="PTHR22617:SF23">
    <property type="entry name" value="CHEMOTAXIS PROTEIN CHEW"/>
    <property type="match status" value="1"/>
</dbReference>
<accession>A0AAW9Q017</accession>
<feature type="domain" description="CheW-like" evidence="2">
    <location>
        <begin position="28"/>
        <end position="188"/>
    </location>
</feature>
<dbReference type="GO" id="GO:0007165">
    <property type="term" value="P:signal transduction"/>
    <property type="evidence" value="ECO:0007669"/>
    <property type="project" value="InterPro"/>
</dbReference>
<feature type="region of interest" description="Disordered" evidence="1">
    <location>
        <begin position="1"/>
        <end position="25"/>
    </location>
</feature>
<dbReference type="Pfam" id="PF01584">
    <property type="entry name" value="CheW"/>
    <property type="match status" value="1"/>
</dbReference>
<reference evidence="3" key="1">
    <citation type="submission" date="2024-01" db="EMBL/GenBank/DDBJ databases">
        <title>Bank of Algae and Cyanobacteria of the Azores (BACA) strain genomes.</title>
        <authorList>
            <person name="Luz R."/>
            <person name="Cordeiro R."/>
            <person name="Fonseca A."/>
            <person name="Goncalves V."/>
        </authorList>
    </citation>
    <scope>NUCLEOTIDE SEQUENCE</scope>
    <source>
        <strain evidence="3">BACA0141</strain>
    </source>
</reference>
<dbReference type="InterPro" id="IPR039315">
    <property type="entry name" value="CheW"/>
</dbReference>
<dbReference type="InterPro" id="IPR036061">
    <property type="entry name" value="CheW-like_dom_sf"/>
</dbReference>
<dbReference type="SUPFAM" id="SSF50341">
    <property type="entry name" value="CheW-like"/>
    <property type="match status" value="1"/>
</dbReference>
<evidence type="ECO:0000313" key="4">
    <source>
        <dbReference type="Proteomes" id="UP001333818"/>
    </source>
</evidence>
<evidence type="ECO:0000256" key="1">
    <source>
        <dbReference type="SAM" id="MobiDB-lite"/>
    </source>
</evidence>
<evidence type="ECO:0000313" key="3">
    <source>
        <dbReference type="EMBL" id="MEE3716098.1"/>
    </source>
</evidence>